<sequence length="192" mass="21125">MTSPQNGLVVITGGPGSGKTTLISLLHEAGFATAPEAGRAIIQDQTAIGGPAVADPALRAELNLCWDLRSYRWALNQPEPVFFDHALPSLAAHYRLASGPVPPHVEAAIAAFRYRPQVFLAPWWPEIYRNDAERRQTLVEARQTSEAIVEAYSRRGYQLIELPRVDPRNRLRFVLECLNLSAPVTSATTSGR</sequence>
<dbReference type="RefSeq" id="WP_364212771.1">
    <property type="nucleotide sequence ID" value="NZ_JBCGDC010000037.1"/>
</dbReference>
<organism evidence="2 3">
    <name type="scientific">Polymorphospora lycopeni</name>
    <dbReference type="NCBI Taxonomy" id="3140240"/>
    <lineage>
        <taxon>Bacteria</taxon>
        <taxon>Bacillati</taxon>
        <taxon>Actinomycetota</taxon>
        <taxon>Actinomycetes</taxon>
        <taxon>Micromonosporales</taxon>
        <taxon>Micromonosporaceae</taxon>
        <taxon>Polymorphospora</taxon>
    </lineage>
</organism>
<dbReference type="InterPro" id="IPR038727">
    <property type="entry name" value="NadR/Ttd14_AAA_dom"/>
</dbReference>
<feature type="domain" description="NadR/Ttd14 AAA" evidence="1">
    <location>
        <begin position="9"/>
        <end position="170"/>
    </location>
</feature>
<evidence type="ECO:0000313" key="3">
    <source>
        <dbReference type="Proteomes" id="UP001582793"/>
    </source>
</evidence>
<keyword evidence="3" id="KW-1185">Reference proteome</keyword>
<dbReference type="Pfam" id="PF13521">
    <property type="entry name" value="AAA_28"/>
    <property type="match status" value="1"/>
</dbReference>
<comment type="caution">
    <text evidence="2">The sequence shown here is derived from an EMBL/GenBank/DDBJ whole genome shotgun (WGS) entry which is preliminary data.</text>
</comment>
<dbReference type="InterPro" id="IPR027417">
    <property type="entry name" value="P-loop_NTPase"/>
</dbReference>
<proteinExistence type="predicted"/>
<dbReference type="SUPFAM" id="SSF52540">
    <property type="entry name" value="P-loop containing nucleoside triphosphate hydrolases"/>
    <property type="match status" value="1"/>
</dbReference>
<name>A0ABV5CR27_9ACTN</name>
<dbReference type="Gene3D" id="3.40.50.300">
    <property type="entry name" value="P-loop containing nucleotide triphosphate hydrolases"/>
    <property type="match status" value="1"/>
</dbReference>
<evidence type="ECO:0000259" key="1">
    <source>
        <dbReference type="Pfam" id="PF13521"/>
    </source>
</evidence>
<dbReference type="EMBL" id="JBCGDC010000037">
    <property type="protein sequence ID" value="MFB6394448.1"/>
    <property type="molecule type" value="Genomic_DNA"/>
</dbReference>
<gene>
    <name evidence="2" type="ORF">AAFH96_15210</name>
</gene>
<protein>
    <submittedName>
        <fullName evidence="2">AAA family ATPase</fullName>
    </submittedName>
</protein>
<accession>A0ABV5CR27</accession>
<reference evidence="2 3" key="1">
    <citation type="submission" date="2024-04" db="EMBL/GenBank/DDBJ databases">
        <title>Polymorphospora sp. isolated from Baiyangdian Lake in Xiong'an New Area.</title>
        <authorList>
            <person name="Zhang X."/>
            <person name="Liu J."/>
        </authorList>
    </citation>
    <scope>NUCLEOTIDE SEQUENCE [LARGE SCALE GENOMIC DNA]</scope>
    <source>
        <strain evidence="2 3">2-325</strain>
    </source>
</reference>
<dbReference type="Proteomes" id="UP001582793">
    <property type="component" value="Unassembled WGS sequence"/>
</dbReference>
<evidence type="ECO:0000313" key="2">
    <source>
        <dbReference type="EMBL" id="MFB6394448.1"/>
    </source>
</evidence>